<dbReference type="CDD" id="cd06433">
    <property type="entry name" value="GT_2_WfgS_like"/>
    <property type="match status" value="1"/>
</dbReference>
<feature type="domain" description="Glycosyltransferase 2-like" evidence="1">
    <location>
        <begin position="5"/>
        <end position="161"/>
    </location>
</feature>
<keyword evidence="3" id="KW-1185">Reference proteome</keyword>
<sequence>MTLTLITATYDSAETLEACLNSVAMQDYKQVEHLIIDGGSSDGSKQIVYGYQSKIPGLKWFSEPDQGIYDALNKGINKARGDVIGFLHSDDLLPHSRVLSSIAKSIDQNNTDGLYGDLKYVSKEDPTRVIRYWKSQPFNPKLLRRGWMPAHPTFFLKRDVYRKHGKFNLKYKISADYDFMLRVLRDPELSFNYLPKVLVHMRTGGASNKSLSNLIQKSKEDYQVMRDHNFRIPLWSLTLKNISKIGQFLNK</sequence>
<dbReference type="SUPFAM" id="SSF53448">
    <property type="entry name" value="Nucleotide-diphospho-sugar transferases"/>
    <property type="match status" value="1"/>
</dbReference>
<evidence type="ECO:0000259" key="1">
    <source>
        <dbReference type="Pfam" id="PF00535"/>
    </source>
</evidence>
<dbReference type="InterPro" id="IPR001173">
    <property type="entry name" value="Glyco_trans_2-like"/>
</dbReference>
<dbReference type="GO" id="GO:0016758">
    <property type="term" value="F:hexosyltransferase activity"/>
    <property type="evidence" value="ECO:0007669"/>
    <property type="project" value="UniProtKB-ARBA"/>
</dbReference>
<gene>
    <name evidence="2" type="ORF">SAMN04490243_0161</name>
</gene>
<proteinExistence type="predicted"/>
<name>A0A1I6FN93_9FLAO</name>
<dbReference type="AlphaFoldDB" id="A0A1I6FN93"/>
<dbReference type="PANTHER" id="PTHR22916">
    <property type="entry name" value="GLYCOSYLTRANSFERASE"/>
    <property type="match status" value="1"/>
</dbReference>
<dbReference type="OrthoDB" id="9788101at2"/>
<evidence type="ECO:0000313" key="3">
    <source>
        <dbReference type="Proteomes" id="UP000199534"/>
    </source>
</evidence>
<accession>A0A1I6FN93</accession>
<keyword evidence="2" id="KW-0808">Transferase</keyword>
<dbReference type="InterPro" id="IPR029044">
    <property type="entry name" value="Nucleotide-diphossugar_trans"/>
</dbReference>
<dbReference type="Pfam" id="PF00535">
    <property type="entry name" value="Glycos_transf_2"/>
    <property type="match status" value="1"/>
</dbReference>
<dbReference type="RefSeq" id="WP_092979912.1">
    <property type="nucleotide sequence ID" value="NZ_FOYQ01000001.1"/>
</dbReference>
<evidence type="ECO:0000313" key="2">
    <source>
        <dbReference type="EMBL" id="SFR31334.1"/>
    </source>
</evidence>
<dbReference type="PANTHER" id="PTHR22916:SF3">
    <property type="entry name" value="UDP-GLCNAC:BETAGAL BETA-1,3-N-ACETYLGLUCOSAMINYLTRANSFERASE-LIKE PROTEIN 1"/>
    <property type="match status" value="1"/>
</dbReference>
<dbReference type="STRING" id="400055.SAMN04490243_0161"/>
<reference evidence="2 3" key="1">
    <citation type="submission" date="2016-10" db="EMBL/GenBank/DDBJ databases">
        <authorList>
            <person name="de Groot N.N."/>
        </authorList>
    </citation>
    <scope>NUCLEOTIDE SEQUENCE [LARGE SCALE GENOMIC DNA]</scope>
    <source>
        <strain evidence="2 3">DSM 21019</strain>
    </source>
</reference>
<protein>
    <submittedName>
        <fullName evidence="2">Glycosyltransferase</fullName>
    </submittedName>
</protein>
<organism evidence="2 3">
    <name type="scientific">Robiginitalea myxolifaciens</name>
    <dbReference type="NCBI Taxonomy" id="400055"/>
    <lineage>
        <taxon>Bacteria</taxon>
        <taxon>Pseudomonadati</taxon>
        <taxon>Bacteroidota</taxon>
        <taxon>Flavobacteriia</taxon>
        <taxon>Flavobacteriales</taxon>
        <taxon>Flavobacteriaceae</taxon>
        <taxon>Robiginitalea</taxon>
    </lineage>
</organism>
<dbReference type="Gene3D" id="3.90.550.10">
    <property type="entry name" value="Spore Coat Polysaccharide Biosynthesis Protein SpsA, Chain A"/>
    <property type="match status" value="1"/>
</dbReference>
<dbReference type="Proteomes" id="UP000199534">
    <property type="component" value="Unassembled WGS sequence"/>
</dbReference>
<dbReference type="EMBL" id="FOYQ01000001">
    <property type="protein sequence ID" value="SFR31334.1"/>
    <property type="molecule type" value="Genomic_DNA"/>
</dbReference>